<evidence type="ECO:0000313" key="7">
    <source>
        <dbReference type="EMBL" id="TDO34385.1"/>
    </source>
</evidence>
<dbReference type="CDD" id="cd07185">
    <property type="entry name" value="OmpA_C-like"/>
    <property type="match status" value="1"/>
</dbReference>
<keyword evidence="3" id="KW-0998">Cell outer membrane</keyword>
<dbReference type="PANTHER" id="PTHR30329">
    <property type="entry name" value="STATOR ELEMENT OF FLAGELLAR MOTOR COMPLEX"/>
    <property type="match status" value="1"/>
</dbReference>
<evidence type="ECO:0000256" key="4">
    <source>
        <dbReference type="PROSITE-ProRule" id="PRU00473"/>
    </source>
</evidence>
<name>A0A4R6JIL2_9ACTN</name>
<keyword evidence="8" id="KW-1185">Reference proteome</keyword>
<comment type="caution">
    <text evidence="7">The sequence shown here is derived from an EMBL/GenBank/DDBJ whole genome shotgun (WGS) entry which is preliminary data.</text>
</comment>
<keyword evidence="2 4" id="KW-0472">Membrane</keyword>
<accession>A0A4R6JIL2</accession>
<dbReference type="InterPro" id="IPR006664">
    <property type="entry name" value="OMP_bac"/>
</dbReference>
<dbReference type="Proteomes" id="UP000295388">
    <property type="component" value="Unassembled WGS sequence"/>
</dbReference>
<evidence type="ECO:0000256" key="2">
    <source>
        <dbReference type="ARBA" id="ARBA00023136"/>
    </source>
</evidence>
<dbReference type="PRINTS" id="PR01021">
    <property type="entry name" value="OMPADOMAIN"/>
</dbReference>
<dbReference type="PANTHER" id="PTHR30329:SF21">
    <property type="entry name" value="LIPOPROTEIN YIAD-RELATED"/>
    <property type="match status" value="1"/>
</dbReference>
<proteinExistence type="predicted"/>
<dbReference type="Pfam" id="PF00691">
    <property type="entry name" value="OmpA"/>
    <property type="match status" value="1"/>
</dbReference>
<evidence type="ECO:0000256" key="5">
    <source>
        <dbReference type="SAM" id="MobiDB-lite"/>
    </source>
</evidence>
<comment type="subcellular location">
    <subcellularLocation>
        <location evidence="1">Cell outer membrane</location>
    </subcellularLocation>
</comment>
<protein>
    <submittedName>
        <fullName evidence="7">Outer membrane protein OmpA-like peptidoglycan-associated protein</fullName>
    </submittedName>
</protein>
<organism evidence="7 8">
    <name type="scientific">Kribbella caucasensis</name>
    <dbReference type="NCBI Taxonomy" id="2512215"/>
    <lineage>
        <taxon>Bacteria</taxon>
        <taxon>Bacillati</taxon>
        <taxon>Actinomycetota</taxon>
        <taxon>Actinomycetes</taxon>
        <taxon>Propionibacteriales</taxon>
        <taxon>Kribbellaceae</taxon>
        <taxon>Kribbella</taxon>
    </lineage>
</organism>
<reference evidence="7 8" key="1">
    <citation type="submission" date="2019-03" db="EMBL/GenBank/DDBJ databases">
        <title>Genomic Encyclopedia of Type Strains, Phase III (KMG-III): the genomes of soil and plant-associated and newly described type strains.</title>
        <authorList>
            <person name="Whitman W."/>
        </authorList>
    </citation>
    <scope>NUCLEOTIDE SEQUENCE [LARGE SCALE GENOMIC DNA]</scope>
    <source>
        <strain evidence="7 8">VKM Ac-2527</strain>
    </source>
</reference>
<feature type="compositionally biased region" description="Low complexity" evidence="5">
    <location>
        <begin position="30"/>
        <end position="52"/>
    </location>
</feature>
<dbReference type="OrthoDB" id="3820813at2"/>
<evidence type="ECO:0000256" key="1">
    <source>
        <dbReference type="ARBA" id="ARBA00004442"/>
    </source>
</evidence>
<dbReference type="PROSITE" id="PS51123">
    <property type="entry name" value="OMPA_2"/>
    <property type="match status" value="1"/>
</dbReference>
<dbReference type="InterPro" id="IPR050330">
    <property type="entry name" value="Bact_OuterMem_StrucFunc"/>
</dbReference>
<dbReference type="PROSITE" id="PS51257">
    <property type="entry name" value="PROKAR_LIPOPROTEIN"/>
    <property type="match status" value="1"/>
</dbReference>
<dbReference type="AlphaFoldDB" id="A0A4R6JIL2"/>
<feature type="domain" description="OmpA-like" evidence="6">
    <location>
        <begin position="246"/>
        <end position="364"/>
    </location>
</feature>
<dbReference type="GO" id="GO:0009279">
    <property type="term" value="C:cell outer membrane"/>
    <property type="evidence" value="ECO:0007669"/>
    <property type="project" value="UniProtKB-SubCell"/>
</dbReference>
<dbReference type="Gene3D" id="3.30.1330.60">
    <property type="entry name" value="OmpA-like domain"/>
    <property type="match status" value="1"/>
</dbReference>
<sequence length="364" mass="37847">MSGRVGQVGRCLLAIGFVFSLISCSDGGEAAPSPSASSVPTSEASTVEATTPTPVPSTPTVPAENPDCVAGPGKTIRQLPDITVPAVTIAPVNSGDETVVEGFTIPAQTIDAGCVIQYDAPGGCLGAIRITGASIPAATIPESRVSDSDKVYAAVTVSGVDAPAVNSPQVCQVETNGVLPTVTRKGVVRRGVSRPGTARPGGSENGVKVETVKLEPARLPDVDVDPARLESRKLPGQDKVDVFTGEGKISYVAPGDVLFDSEQWTIRPDAARALHAIALKIKAGSPNARLRVEGHTDDRGDATYGLRLSERRAQAVATWLIRTEKFPASLITTKGFGETTPAVPNTSDANRQKNRRVVITVATR</sequence>
<dbReference type="InterPro" id="IPR006665">
    <property type="entry name" value="OmpA-like"/>
</dbReference>
<evidence type="ECO:0000313" key="8">
    <source>
        <dbReference type="Proteomes" id="UP000295388"/>
    </source>
</evidence>
<dbReference type="SUPFAM" id="SSF103088">
    <property type="entry name" value="OmpA-like"/>
    <property type="match status" value="1"/>
</dbReference>
<dbReference type="EMBL" id="SNWQ01000027">
    <property type="protein sequence ID" value="TDO34385.1"/>
    <property type="molecule type" value="Genomic_DNA"/>
</dbReference>
<dbReference type="InterPro" id="IPR036737">
    <property type="entry name" value="OmpA-like_sf"/>
</dbReference>
<gene>
    <name evidence="7" type="ORF">EV643_12779</name>
</gene>
<feature type="region of interest" description="Disordered" evidence="5">
    <location>
        <begin position="30"/>
        <end position="66"/>
    </location>
</feature>
<evidence type="ECO:0000259" key="6">
    <source>
        <dbReference type="PROSITE" id="PS51123"/>
    </source>
</evidence>
<evidence type="ECO:0000256" key="3">
    <source>
        <dbReference type="ARBA" id="ARBA00023237"/>
    </source>
</evidence>